<dbReference type="HOGENOM" id="CLU_2740125_0_0_1"/>
<evidence type="ECO:0000313" key="2">
    <source>
        <dbReference type="EMBL" id="EXL64496.1"/>
    </source>
</evidence>
<protein>
    <submittedName>
        <fullName evidence="2">Uncharacterized protein</fullName>
    </submittedName>
</protein>
<dbReference type="Proteomes" id="UP000030676">
    <property type="component" value="Unassembled WGS sequence"/>
</dbReference>
<dbReference type="AlphaFoldDB" id="X0GXB9"/>
<organism evidence="2">
    <name type="scientific">Fusarium oxysporum f. sp. conglutinans race 2 54008</name>
    <dbReference type="NCBI Taxonomy" id="1089457"/>
    <lineage>
        <taxon>Eukaryota</taxon>
        <taxon>Fungi</taxon>
        <taxon>Dikarya</taxon>
        <taxon>Ascomycota</taxon>
        <taxon>Pezizomycotina</taxon>
        <taxon>Sordariomycetes</taxon>
        <taxon>Hypocreomycetidae</taxon>
        <taxon>Hypocreales</taxon>
        <taxon>Nectriaceae</taxon>
        <taxon>Fusarium</taxon>
        <taxon>Fusarium oxysporum species complex</taxon>
    </lineage>
</organism>
<gene>
    <name evidence="2" type="ORF">FOPG_19240</name>
</gene>
<feature type="compositionally biased region" description="Polar residues" evidence="1">
    <location>
        <begin position="16"/>
        <end position="36"/>
    </location>
</feature>
<proteinExistence type="predicted"/>
<accession>X0GXB9</accession>
<evidence type="ECO:0000256" key="1">
    <source>
        <dbReference type="SAM" id="MobiDB-lite"/>
    </source>
</evidence>
<reference evidence="2" key="2">
    <citation type="submission" date="2014-03" db="EMBL/GenBank/DDBJ databases">
        <title>The Genome Annotation of Fusarium oxysporum PHW808.</title>
        <authorList>
            <consortium name="The Broad Institute Genomics Platform"/>
            <person name="Ma L.-J."/>
            <person name="Corby-Kistler H."/>
            <person name="Broz K."/>
            <person name="Gale L.R."/>
            <person name="Jonkers W."/>
            <person name="O'Donnell K."/>
            <person name="Ploetz R."/>
            <person name="Steinberg C."/>
            <person name="Schwartz D.C."/>
            <person name="VanEtten H."/>
            <person name="Zhou S."/>
            <person name="Young S.K."/>
            <person name="Zeng Q."/>
            <person name="Gargeya S."/>
            <person name="Fitzgerald M."/>
            <person name="Abouelleil A."/>
            <person name="Alvarado L."/>
            <person name="Chapman S.B."/>
            <person name="Gainer-Dewar J."/>
            <person name="Goldberg J."/>
            <person name="Griggs A."/>
            <person name="Gujja S."/>
            <person name="Hansen M."/>
            <person name="Howarth C."/>
            <person name="Imamovic A."/>
            <person name="Ireland A."/>
            <person name="Larimer J."/>
            <person name="McCowan C."/>
            <person name="Murphy C."/>
            <person name="Pearson M."/>
            <person name="Poon T.W."/>
            <person name="Priest M."/>
            <person name="Roberts A."/>
            <person name="Saif S."/>
            <person name="Shea T."/>
            <person name="Sykes S."/>
            <person name="Wortman J."/>
            <person name="Nusbaum C."/>
            <person name="Birren B."/>
        </authorList>
    </citation>
    <scope>NUCLEOTIDE SEQUENCE</scope>
    <source>
        <strain evidence="2">54008</strain>
    </source>
</reference>
<feature type="region of interest" description="Disordered" evidence="1">
    <location>
        <begin position="1"/>
        <end position="36"/>
    </location>
</feature>
<dbReference type="EMBL" id="KK034066">
    <property type="protein sequence ID" value="EXL64496.1"/>
    <property type="molecule type" value="Genomic_DNA"/>
</dbReference>
<name>X0GXB9_FUSOX</name>
<sequence>MAIRTTTSIPGDGLSRRSSFPRGTSSLPMTISSGSATQGQYVCVVNQRVRIITGYGGKRTRQSLIKDTGRV</sequence>
<reference evidence="2" key="1">
    <citation type="submission" date="2011-11" db="EMBL/GenBank/DDBJ databases">
        <title>The Genome Sequence of Fusarium oxysporum PHW808.</title>
        <authorList>
            <consortium name="The Broad Institute Genome Sequencing Platform"/>
            <person name="Ma L.-J."/>
            <person name="Gale L.R."/>
            <person name="Schwartz D.C."/>
            <person name="Zhou S."/>
            <person name="Corby-Kistler H."/>
            <person name="Young S.K."/>
            <person name="Zeng Q."/>
            <person name="Gargeya S."/>
            <person name="Fitzgerald M."/>
            <person name="Haas B."/>
            <person name="Abouelleil A."/>
            <person name="Alvarado L."/>
            <person name="Arachchi H.M."/>
            <person name="Berlin A."/>
            <person name="Brown A."/>
            <person name="Chapman S.B."/>
            <person name="Chen Z."/>
            <person name="Dunbar C."/>
            <person name="Freedman E."/>
            <person name="Gearin G."/>
            <person name="Goldberg J."/>
            <person name="Griggs A."/>
            <person name="Gujja S."/>
            <person name="Heiman D."/>
            <person name="Howarth C."/>
            <person name="Larson L."/>
            <person name="Lui A."/>
            <person name="MacDonald P.J.P."/>
            <person name="Montmayeur A."/>
            <person name="Murphy C."/>
            <person name="Neiman D."/>
            <person name="Pearson M."/>
            <person name="Priest M."/>
            <person name="Roberts A."/>
            <person name="Saif S."/>
            <person name="Shea T."/>
            <person name="Shenoy N."/>
            <person name="Sisk P."/>
            <person name="Stolte C."/>
            <person name="Sykes S."/>
            <person name="Wortman J."/>
            <person name="Nusbaum C."/>
            <person name="Birren B."/>
        </authorList>
    </citation>
    <scope>NUCLEOTIDE SEQUENCE [LARGE SCALE GENOMIC DNA]</scope>
    <source>
        <strain evidence="2">54008</strain>
    </source>
</reference>